<dbReference type="OrthoDB" id="9963624at2"/>
<keyword evidence="1" id="KW-0472">Membrane</keyword>
<dbReference type="RefSeq" id="WP_130599305.1">
    <property type="nucleotide sequence ID" value="NZ_CP036200.1"/>
</dbReference>
<proteinExistence type="predicted"/>
<feature type="transmembrane region" description="Helical" evidence="1">
    <location>
        <begin position="24"/>
        <end position="44"/>
    </location>
</feature>
<sequence length="161" mass="18042">MMTDTKQTNDTNQTLGGEDNKKKLIFGGGAVVAVLLLLSLTSSADTGNLDQTFPVDASVAEQCEFLGNYESSMMQAAVDGFSASDIKELMREDMIDSDQFDRSPAKMFYELKESRIRKIDKLVKSLESEDFKEMSTEEVEAKIAKQGKRREQRCLDRFAES</sequence>
<accession>A0A411PH22</accession>
<protein>
    <submittedName>
        <fullName evidence="2">Uncharacterized protein</fullName>
    </submittedName>
</protein>
<dbReference type="KEGG" id="smai:EXU30_08970"/>
<evidence type="ECO:0000313" key="2">
    <source>
        <dbReference type="EMBL" id="QBF82808.1"/>
    </source>
</evidence>
<keyword evidence="3" id="KW-1185">Reference proteome</keyword>
<reference evidence="2 3" key="1">
    <citation type="submission" date="2019-02" db="EMBL/GenBank/DDBJ databases">
        <title>Shewanella sp. D4-2 isolated from Dokdo Island.</title>
        <authorList>
            <person name="Baek K."/>
        </authorList>
    </citation>
    <scope>NUCLEOTIDE SEQUENCE [LARGE SCALE GENOMIC DNA]</scope>
    <source>
        <strain evidence="2 3">D4-2</strain>
    </source>
</reference>
<organism evidence="2 3">
    <name type="scientific">Shewanella maritima</name>
    <dbReference type="NCBI Taxonomy" id="2520507"/>
    <lineage>
        <taxon>Bacteria</taxon>
        <taxon>Pseudomonadati</taxon>
        <taxon>Pseudomonadota</taxon>
        <taxon>Gammaproteobacteria</taxon>
        <taxon>Alteromonadales</taxon>
        <taxon>Shewanellaceae</taxon>
        <taxon>Shewanella</taxon>
    </lineage>
</organism>
<dbReference type="Proteomes" id="UP000291106">
    <property type="component" value="Chromosome"/>
</dbReference>
<keyword evidence="1" id="KW-0812">Transmembrane</keyword>
<name>A0A411PH22_9GAMM</name>
<dbReference type="AlphaFoldDB" id="A0A411PH22"/>
<dbReference type="EMBL" id="CP036200">
    <property type="protein sequence ID" value="QBF82808.1"/>
    <property type="molecule type" value="Genomic_DNA"/>
</dbReference>
<evidence type="ECO:0000313" key="3">
    <source>
        <dbReference type="Proteomes" id="UP000291106"/>
    </source>
</evidence>
<evidence type="ECO:0000256" key="1">
    <source>
        <dbReference type="SAM" id="Phobius"/>
    </source>
</evidence>
<keyword evidence="1" id="KW-1133">Transmembrane helix</keyword>
<gene>
    <name evidence="2" type="ORF">EXU30_08970</name>
</gene>